<proteinExistence type="predicted"/>
<dbReference type="Gene3D" id="3.40.50.150">
    <property type="entry name" value="Vaccinia Virus protein VP39"/>
    <property type="match status" value="1"/>
</dbReference>
<dbReference type="SUPFAM" id="SSF53335">
    <property type="entry name" value="S-adenosyl-L-methionine-dependent methyltransferases"/>
    <property type="match status" value="1"/>
</dbReference>
<sequence length="201" mass="22533">MQLSSTLPFSQASENNKLPILEILRPHLTEVHSVLEIGSGTGQHGEFFVDQFPALNWNCSDIPSNISLTNQRITARGLANFPEAIALDVNEPIWNCGFHDCVFSANSLHIMSEISVTSFFRGLYQCLTKNGLLFLYGPFKYGGEFTTESNAHFDDWLKQKDPLSGIRDFETIMKLATDAGLMFLEDNPMPANNQLLLFKLL</sequence>
<evidence type="ECO:0000313" key="2">
    <source>
        <dbReference type="Proteomes" id="UP000219329"/>
    </source>
</evidence>
<dbReference type="EMBL" id="NTJZ01000003">
    <property type="protein sequence ID" value="PDH34507.1"/>
    <property type="molecule type" value="Genomic_DNA"/>
</dbReference>
<dbReference type="PANTHER" id="PTHR20974">
    <property type="entry name" value="UPF0585 PROTEIN CG18661"/>
    <property type="match status" value="1"/>
</dbReference>
<evidence type="ECO:0000313" key="1">
    <source>
        <dbReference type="EMBL" id="PDH34507.1"/>
    </source>
</evidence>
<gene>
    <name evidence="1" type="ORF">CNF02_03880</name>
</gene>
<dbReference type="Proteomes" id="UP000219329">
    <property type="component" value="Unassembled WGS sequence"/>
</dbReference>
<keyword evidence="1" id="KW-0808">Transferase</keyword>
<dbReference type="InterPro" id="IPR029063">
    <property type="entry name" value="SAM-dependent_MTases_sf"/>
</dbReference>
<dbReference type="InterPro" id="IPR010342">
    <property type="entry name" value="DUF938"/>
</dbReference>
<keyword evidence="1" id="KW-0489">Methyltransferase</keyword>
<name>A0A2A5WE34_9GAMM</name>
<protein>
    <submittedName>
        <fullName evidence="1">Methylase</fullName>
    </submittedName>
</protein>
<dbReference type="Pfam" id="PF06080">
    <property type="entry name" value="DUF938"/>
    <property type="match status" value="1"/>
</dbReference>
<accession>A0A2A5WE34</accession>
<dbReference type="GO" id="GO:0032259">
    <property type="term" value="P:methylation"/>
    <property type="evidence" value="ECO:0007669"/>
    <property type="project" value="UniProtKB-KW"/>
</dbReference>
<organism evidence="1 2">
    <name type="scientific">OM182 bacterium MED-G28</name>
    <dbReference type="NCBI Taxonomy" id="1986256"/>
    <lineage>
        <taxon>Bacteria</taxon>
        <taxon>Pseudomonadati</taxon>
        <taxon>Pseudomonadota</taxon>
        <taxon>Gammaproteobacteria</taxon>
        <taxon>OMG group</taxon>
        <taxon>OM182 clade</taxon>
    </lineage>
</organism>
<reference evidence="1 2" key="1">
    <citation type="submission" date="2017-08" db="EMBL/GenBank/DDBJ databases">
        <title>Fine stratification of microbial communities through a metagenomic profile of the photic zone.</title>
        <authorList>
            <person name="Haro-Moreno J.M."/>
            <person name="Lopez-Perez M."/>
            <person name="De La Torre J."/>
            <person name="Picazo A."/>
            <person name="Camacho A."/>
            <person name="Rodriguez-Valera F."/>
        </authorList>
    </citation>
    <scope>NUCLEOTIDE SEQUENCE [LARGE SCALE GENOMIC DNA]</scope>
    <source>
        <strain evidence="1">MED-G28</strain>
    </source>
</reference>
<comment type="caution">
    <text evidence="1">The sequence shown here is derived from an EMBL/GenBank/DDBJ whole genome shotgun (WGS) entry which is preliminary data.</text>
</comment>
<dbReference type="PANTHER" id="PTHR20974:SF0">
    <property type="entry name" value="UPF0585 PROTEIN CG18661"/>
    <property type="match status" value="1"/>
</dbReference>
<dbReference type="AlphaFoldDB" id="A0A2A5WE34"/>
<dbReference type="CDD" id="cd02440">
    <property type="entry name" value="AdoMet_MTases"/>
    <property type="match status" value="1"/>
</dbReference>
<dbReference type="GO" id="GO:0008168">
    <property type="term" value="F:methyltransferase activity"/>
    <property type="evidence" value="ECO:0007669"/>
    <property type="project" value="UniProtKB-KW"/>
</dbReference>